<dbReference type="Proteomes" id="UP001221142">
    <property type="component" value="Unassembled WGS sequence"/>
</dbReference>
<name>A0AAD7CIW0_9AGAR</name>
<evidence type="ECO:0000313" key="3">
    <source>
        <dbReference type="Proteomes" id="UP001221142"/>
    </source>
</evidence>
<keyword evidence="3" id="KW-1185">Reference proteome</keyword>
<proteinExistence type="predicted"/>
<evidence type="ECO:0000313" key="2">
    <source>
        <dbReference type="EMBL" id="KAJ7649911.1"/>
    </source>
</evidence>
<dbReference type="EMBL" id="JARKIF010000001">
    <property type="protein sequence ID" value="KAJ7649911.1"/>
    <property type="molecule type" value="Genomic_DNA"/>
</dbReference>
<evidence type="ECO:0008006" key="4">
    <source>
        <dbReference type="Google" id="ProtNLM"/>
    </source>
</evidence>
<feature type="coiled-coil region" evidence="1">
    <location>
        <begin position="2"/>
        <end position="36"/>
    </location>
</feature>
<keyword evidence="1" id="KW-0175">Coiled coil</keyword>
<dbReference type="AlphaFoldDB" id="A0AAD7CIW0"/>
<protein>
    <recommendedName>
        <fullName evidence="4">F-box domain-containing protein</fullName>
    </recommendedName>
</protein>
<organism evidence="2 3">
    <name type="scientific">Roridomyces roridus</name>
    <dbReference type="NCBI Taxonomy" id="1738132"/>
    <lineage>
        <taxon>Eukaryota</taxon>
        <taxon>Fungi</taxon>
        <taxon>Dikarya</taxon>
        <taxon>Basidiomycota</taxon>
        <taxon>Agaricomycotina</taxon>
        <taxon>Agaricomycetes</taxon>
        <taxon>Agaricomycetidae</taxon>
        <taxon>Agaricales</taxon>
        <taxon>Marasmiineae</taxon>
        <taxon>Mycenaceae</taxon>
        <taxon>Roridomyces</taxon>
    </lineage>
</organism>
<gene>
    <name evidence="2" type="ORF">FB45DRAFT_5733</name>
</gene>
<reference evidence="2" key="1">
    <citation type="submission" date="2023-03" db="EMBL/GenBank/DDBJ databases">
        <title>Massive genome expansion in bonnet fungi (Mycena s.s.) driven by repeated elements and novel gene families across ecological guilds.</title>
        <authorList>
            <consortium name="Lawrence Berkeley National Laboratory"/>
            <person name="Harder C.B."/>
            <person name="Miyauchi S."/>
            <person name="Viragh M."/>
            <person name="Kuo A."/>
            <person name="Thoen E."/>
            <person name="Andreopoulos B."/>
            <person name="Lu D."/>
            <person name="Skrede I."/>
            <person name="Drula E."/>
            <person name="Henrissat B."/>
            <person name="Morin E."/>
            <person name="Kohler A."/>
            <person name="Barry K."/>
            <person name="LaButti K."/>
            <person name="Morin E."/>
            <person name="Salamov A."/>
            <person name="Lipzen A."/>
            <person name="Mereny Z."/>
            <person name="Hegedus B."/>
            <person name="Baldrian P."/>
            <person name="Stursova M."/>
            <person name="Weitz H."/>
            <person name="Taylor A."/>
            <person name="Grigoriev I.V."/>
            <person name="Nagy L.G."/>
            <person name="Martin F."/>
            <person name="Kauserud H."/>
        </authorList>
    </citation>
    <scope>NUCLEOTIDE SEQUENCE</scope>
    <source>
        <strain evidence="2">9284</strain>
    </source>
</reference>
<accession>A0AAD7CIW0</accession>
<evidence type="ECO:0000256" key="1">
    <source>
        <dbReference type="SAM" id="Coils"/>
    </source>
</evidence>
<sequence length="428" mass="47765">MSAQLEAQIEQISLEIERQKVVLRKLESDKSLLQQQLNAERDPIARLPLEISSDIFLQCLPLPSDHGCLQPKAHLAPLLLLNICNIWTNIACSTPALWASIGISFPHPTGFECLLEGWLRRAGSYPLQISLRGVCTPRVASATLHHSAQLQSLRISFGKTNTDELDNLEEEFCHELLGGFLPQSQMELPCLQMLEIWGQPGTASVLLESVHRLLRLSPNLSELNIQHITFMKYMDEEDPQTLVLPHLLHLTYFDNFDALKISAPRLETLCTSTGALVEENFISFLRQSSPPLWKLKLDGRSVVDSLPDDSMSLLPNLTHLESSSSDSLFVKELLDFLTRNTHIVPRLEAVQLDEVILEGPGSPGTYVLTALAGVLSARRSRLKTVRLTNDCWNQPLPDDLTFFRDLLEAGMDIRIAPLPGGLDFLSSS</sequence>
<dbReference type="SUPFAM" id="SSF52047">
    <property type="entry name" value="RNI-like"/>
    <property type="match status" value="1"/>
</dbReference>
<comment type="caution">
    <text evidence="2">The sequence shown here is derived from an EMBL/GenBank/DDBJ whole genome shotgun (WGS) entry which is preliminary data.</text>
</comment>